<protein>
    <submittedName>
        <fullName evidence="1">Uncharacterized protein</fullName>
    </submittedName>
</protein>
<sequence>MDCNPECAVAETVNKKPHVLKTGGIELKADVQVSSSSKAPRAYSFDITKVEVIFDQLVADKMIKFPLGHKLPSPEELKGKKHYKYHNSWSHSTNNCMVLRNDIQDKIERGEFKFEAKEGNKILGVDKNPFLRGLNTNMVSVNMRGLPRTTPRAKISLGASSREINRSRYEDYESEEEYRPLNRPLFQQQRHRQHQQWSRQRIGSQRSQAKDKAVDYYPSLKNVQEDLCKLSITAPNQGRRRTVKPRITPPDEWYRAERPKLPARPPPLSRSQK</sequence>
<accession>A0ACB7XIM7</accession>
<dbReference type="Proteomes" id="UP000828048">
    <property type="component" value="Chromosome 10"/>
</dbReference>
<comment type="caution">
    <text evidence="1">The sequence shown here is derived from an EMBL/GenBank/DDBJ whole genome shotgun (WGS) entry which is preliminary data.</text>
</comment>
<keyword evidence="2" id="KW-1185">Reference proteome</keyword>
<gene>
    <name evidence="1" type="ORF">Vadar_014620</name>
</gene>
<evidence type="ECO:0000313" key="1">
    <source>
        <dbReference type="EMBL" id="KAH7840241.1"/>
    </source>
</evidence>
<name>A0ACB7XIM7_9ERIC</name>
<dbReference type="EMBL" id="CM037160">
    <property type="protein sequence ID" value="KAH7840241.1"/>
    <property type="molecule type" value="Genomic_DNA"/>
</dbReference>
<evidence type="ECO:0000313" key="2">
    <source>
        <dbReference type="Proteomes" id="UP000828048"/>
    </source>
</evidence>
<organism evidence="1 2">
    <name type="scientific">Vaccinium darrowii</name>
    <dbReference type="NCBI Taxonomy" id="229202"/>
    <lineage>
        <taxon>Eukaryota</taxon>
        <taxon>Viridiplantae</taxon>
        <taxon>Streptophyta</taxon>
        <taxon>Embryophyta</taxon>
        <taxon>Tracheophyta</taxon>
        <taxon>Spermatophyta</taxon>
        <taxon>Magnoliopsida</taxon>
        <taxon>eudicotyledons</taxon>
        <taxon>Gunneridae</taxon>
        <taxon>Pentapetalae</taxon>
        <taxon>asterids</taxon>
        <taxon>Ericales</taxon>
        <taxon>Ericaceae</taxon>
        <taxon>Vaccinioideae</taxon>
        <taxon>Vaccinieae</taxon>
        <taxon>Vaccinium</taxon>
    </lineage>
</organism>
<proteinExistence type="predicted"/>
<reference evidence="1 2" key="1">
    <citation type="journal article" date="2021" name="Hortic Res">
        <title>High-quality reference genome and annotation aids understanding of berry development for evergreen blueberry (Vaccinium darrowii).</title>
        <authorList>
            <person name="Yu J."/>
            <person name="Hulse-Kemp A.M."/>
            <person name="Babiker E."/>
            <person name="Staton M."/>
        </authorList>
    </citation>
    <scope>NUCLEOTIDE SEQUENCE [LARGE SCALE GENOMIC DNA]</scope>
    <source>
        <strain evidence="2">cv. NJ 8807/NJ 8810</strain>
        <tissue evidence="1">Young leaf</tissue>
    </source>
</reference>